<dbReference type="PANTHER" id="PTHR34406:SF1">
    <property type="entry name" value="PROTEIN YCEI"/>
    <property type="match status" value="1"/>
</dbReference>
<accession>A0A270BEI7</accession>
<name>A0A270BEI7_9PROT</name>
<dbReference type="InterPro" id="IPR007372">
    <property type="entry name" value="Lipid/polyisoprenoid-bd_YceI"/>
</dbReference>
<dbReference type="STRING" id="1231343.Absy_022_050"/>
<dbReference type="EMBL" id="NDFP01000011">
    <property type="protein sequence ID" value="PAL23457.1"/>
    <property type="molecule type" value="Genomic_DNA"/>
</dbReference>
<dbReference type="InterPro" id="IPR036761">
    <property type="entry name" value="TTHA0802/YceI-like_sf"/>
</dbReference>
<keyword evidence="1" id="KW-0732">Signal</keyword>
<comment type="caution">
    <text evidence="3">The sequence shown here is derived from an EMBL/GenBank/DDBJ whole genome shotgun (WGS) entry which is preliminary data.</text>
</comment>
<evidence type="ECO:0000313" key="4">
    <source>
        <dbReference type="Proteomes" id="UP000216033"/>
    </source>
</evidence>
<reference evidence="3 4" key="1">
    <citation type="submission" date="2017-04" db="EMBL/GenBank/DDBJ databases">
        <title>Kefir bacterial isolates.</title>
        <authorList>
            <person name="Kim Y."/>
            <person name="Blasche S."/>
            <person name="Patil K.R."/>
        </authorList>
    </citation>
    <scope>NUCLEOTIDE SEQUENCE [LARGE SCALE GENOMIC DNA]</scope>
    <source>
        <strain evidence="3 4">KR-2</strain>
    </source>
</reference>
<feature type="signal peptide" evidence="1">
    <location>
        <begin position="1"/>
        <end position="26"/>
    </location>
</feature>
<dbReference type="SUPFAM" id="SSF101874">
    <property type="entry name" value="YceI-like"/>
    <property type="match status" value="1"/>
</dbReference>
<evidence type="ECO:0000256" key="1">
    <source>
        <dbReference type="SAM" id="SignalP"/>
    </source>
</evidence>
<keyword evidence="4" id="KW-1185">Reference proteome</keyword>
<proteinExistence type="predicted"/>
<sequence>MRIAKTVLLLCTAWVGAGLYGTVVQAAPQHVVLGPANTQARLYAKTAVTNIDGSFAKVAGTLTYDPEDQSCSVDLNMAVDSLDVGSAVLKTIMLSGIMLDGDSHPTMHFVGTCKPTIRQGKAHTLLVGQLTMRGQTHPLTFDVAMHFTGNTLTQIQSDATFDQREWGVSTLLHSVDPMVRTQTVIDLSSPSPTDHKASH</sequence>
<dbReference type="OrthoDB" id="9811006at2"/>
<dbReference type="RefSeq" id="WP_095351700.1">
    <property type="nucleotide sequence ID" value="NZ_JABUNT010000013.1"/>
</dbReference>
<dbReference type="PANTHER" id="PTHR34406">
    <property type="entry name" value="PROTEIN YCEI"/>
    <property type="match status" value="1"/>
</dbReference>
<feature type="chain" id="PRO_5013238687" description="Lipid/polyisoprenoid-binding YceI-like domain-containing protein" evidence="1">
    <location>
        <begin position="27"/>
        <end position="199"/>
    </location>
</feature>
<protein>
    <recommendedName>
        <fullName evidence="2">Lipid/polyisoprenoid-binding YceI-like domain-containing protein</fullName>
    </recommendedName>
</protein>
<organism evidence="3 4">
    <name type="scientific">Acetobacter syzygii</name>
    <dbReference type="NCBI Taxonomy" id="146476"/>
    <lineage>
        <taxon>Bacteria</taxon>
        <taxon>Pseudomonadati</taxon>
        <taxon>Pseudomonadota</taxon>
        <taxon>Alphaproteobacteria</taxon>
        <taxon>Acetobacterales</taxon>
        <taxon>Acetobacteraceae</taxon>
        <taxon>Acetobacter</taxon>
    </lineage>
</organism>
<evidence type="ECO:0000313" key="3">
    <source>
        <dbReference type="EMBL" id="PAL23457.1"/>
    </source>
</evidence>
<gene>
    <name evidence="3" type="ORF">B9K05_10365</name>
</gene>
<feature type="domain" description="Lipid/polyisoprenoid-binding YceI-like" evidence="2">
    <location>
        <begin position="30"/>
        <end position="188"/>
    </location>
</feature>
<dbReference type="SMART" id="SM00867">
    <property type="entry name" value="YceI"/>
    <property type="match status" value="1"/>
</dbReference>
<dbReference type="Proteomes" id="UP000216033">
    <property type="component" value="Unassembled WGS sequence"/>
</dbReference>
<dbReference type="AlphaFoldDB" id="A0A270BEI7"/>
<evidence type="ECO:0000259" key="2">
    <source>
        <dbReference type="SMART" id="SM00867"/>
    </source>
</evidence>
<dbReference type="Gene3D" id="2.40.128.110">
    <property type="entry name" value="Lipid/polyisoprenoid-binding, YceI-like"/>
    <property type="match status" value="1"/>
</dbReference>
<dbReference type="Pfam" id="PF04264">
    <property type="entry name" value="YceI"/>
    <property type="match status" value="1"/>
</dbReference>